<organism evidence="4 5">
    <name type="scientific">Candidatus Collierbacteria bacterium RIFOXYB1_FULL_49_13</name>
    <dbReference type="NCBI Taxonomy" id="1817728"/>
    <lineage>
        <taxon>Bacteria</taxon>
        <taxon>Candidatus Collieribacteriota</taxon>
    </lineage>
</organism>
<evidence type="ECO:0000256" key="1">
    <source>
        <dbReference type="ARBA" id="ARBA00022679"/>
    </source>
</evidence>
<evidence type="ECO:0000259" key="3">
    <source>
        <dbReference type="Pfam" id="PF02709"/>
    </source>
</evidence>
<sequence>MTSLSIIIVSYNTKDLLRDCLKSILKALPPKGDLEIIIVDNASKDESVAMIEADFPQVRLIKNSKNLGFAAANNLGAKKATGSYLLFLNSDTKLSPYALVKPLKFIKTHPDVGAITVKLILPDGSLDKDNHRGFPTPWTALTHFSGLSRLFPASPLLNNYYQSYRNLNSIHTLDVAAGSFLMMPTKLFNKIGGWDETYFFYGEDIDLCFRIHQAGKKIIYYPKVTVLHYKGASSGLRKESKKIAKPPKETRVKVARASIQAMEIFYKKFYRDKYPGIITWLVLTGIKFKGYFRVLKHQLS</sequence>
<dbReference type="Pfam" id="PF02709">
    <property type="entry name" value="Glyco_transf_7C"/>
    <property type="match status" value="1"/>
</dbReference>
<dbReference type="PANTHER" id="PTHR43179">
    <property type="entry name" value="RHAMNOSYLTRANSFERASE WBBL"/>
    <property type="match status" value="1"/>
</dbReference>
<dbReference type="Pfam" id="PF00535">
    <property type="entry name" value="Glycos_transf_2"/>
    <property type="match status" value="1"/>
</dbReference>
<evidence type="ECO:0000313" key="4">
    <source>
        <dbReference type="EMBL" id="OGD78402.1"/>
    </source>
</evidence>
<dbReference type="InterPro" id="IPR029044">
    <property type="entry name" value="Nucleotide-diphossugar_trans"/>
</dbReference>
<dbReference type="GO" id="GO:0016740">
    <property type="term" value="F:transferase activity"/>
    <property type="evidence" value="ECO:0007669"/>
    <property type="project" value="UniProtKB-KW"/>
</dbReference>
<dbReference type="InterPro" id="IPR001173">
    <property type="entry name" value="Glyco_trans_2-like"/>
</dbReference>
<dbReference type="EMBL" id="MFAM01000048">
    <property type="protein sequence ID" value="OGD78402.1"/>
    <property type="molecule type" value="Genomic_DNA"/>
</dbReference>
<dbReference type="InterPro" id="IPR027791">
    <property type="entry name" value="Galactosyl_T_C"/>
</dbReference>
<feature type="domain" description="Galactosyltransferase C-terminal" evidence="3">
    <location>
        <begin position="177"/>
        <end position="223"/>
    </location>
</feature>
<dbReference type="AlphaFoldDB" id="A0A1F5FFT4"/>
<reference evidence="4 5" key="1">
    <citation type="journal article" date="2016" name="Nat. Commun.">
        <title>Thousands of microbial genomes shed light on interconnected biogeochemical processes in an aquifer system.</title>
        <authorList>
            <person name="Anantharaman K."/>
            <person name="Brown C.T."/>
            <person name="Hug L.A."/>
            <person name="Sharon I."/>
            <person name="Castelle C.J."/>
            <person name="Probst A.J."/>
            <person name="Thomas B.C."/>
            <person name="Singh A."/>
            <person name="Wilkins M.J."/>
            <person name="Karaoz U."/>
            <person name="Brodie E.L."/>
            <person name="Williams K.H."/>
            <person name="Hubbard S.S."/>
            <person name="Banfield J.F."/>
        </authorList>
    </citation>
    <scope>NUCLEOTIDE SEQUENCE [LARGE SCALE GENOMIC DNA]</scope>
</reference>
<evidence type="ECO:0000313" key="5">
    <source>
        <dbReference type="Proteomes" id="UP000176682"/>
    </source>
</evidence>
<dbReference type="Proteomes" id="UP000176682">
    <property type="component" value="Unassembled WGS sequence"/>
</dbReference>
<name>A0A1F5FFT4_9BACT</name>
<accession>A0A1F5FFT4</accession>
<dbReference type="PANTHER" id="PTHR43179:SF7">
    <property type="entry name" value="RHAMNOSYLTRANSFERASE WBBL"/>
    <property type="match status" value="1"/>
</dbReference>
<comment type="caution">
    <text evidence="4">The sequence shown here is derived from an EMBL/GenBank/DDBJ whole genome shotgun (WGS) entry which is preliminary data.</text>
</comment>
<proteinExistence type="predicted"/>
<protein>
    <submittedName>
        <fullName evidence="4">Uncharacterized protein</fullName>
    </submittedName>
</protein>
<dbReference type="Gene3D" id="3.90.550.10">
    <property type="entry name" value="Spore Coat Polysaccharide Biosynthesis Protein SpsA, Chain A"/>
    <property type="match status" value="1"/>
</dbReference>
<feature type="domain" description="Glycosyltransferase 2-like" evidence="2">
    <location>
        <begin position="5"/>
        <end position="169"/>
    </location>
</feature>
<gene>
    <name evidence="4" type="ORF">A2368_03500</name>
</gene>
<dbReference type="CDD" id="cd04186">
    <property type="entry name" value="GT_2_like_c"/>
    <property type="match status" value="1"/>
</dbReference>
<dbReference type="SUPFAM" id="SSF53448">
    <property type="entry name" value="Nucleotide-diphospho-sugar transferases"/>
    <property type="match status" value="1"/>
</dbReference>
<evidence type="ECO:0000259" key="2">
    <source>
        <dbReference type="Pfam" id="PF00535"/>
    </source>
</evidence>
<keyword evidence="1" id="KW-0808">Transferase</keyword>